<feature type="compositionally biased region" description="Polar residues" evidence="2">
    <location>
        <begin position="353"/>
        <end position="368"/>
    </location>
</feature>
<name>A0A674CXI4_SALTR</name>
<dbReference type="Proteomes" id="UP000472277">
    <property type="component" value="Chromosome 7"/>
</dbReference>
<feature type="region of interest" description="Disordered" evidence="2">
    <location>
        <begin position="223"/>
        <end position="270"/>
    </location>
</feature>
<gene>
    <name evidence="4" type="primary">SCAPER</name>
    <name evidence="4" type="synonym">scaper</name>
</gene>
<dbReference type="InterPro" id="IPR003604">
    <property type="entry name" value="Matrin/U1-like-C_Znf_C2H2"/>
</dbReference>
<proteinExistence type="predicted"/>
<dbReference type="GeneTree" id="ENSGT00390000011159"/>
<feature type="region of interest" description="Disordered" evidence="2">
    <location>
        <begin position="802"/>
        <end position="842"/>
    </location>
</feature>
<feature type="region of interest" description="Disordered" evidence="2">
    <location>
        <begin position="646"/>
        <end position="674"/>
    </location>
</feature>
<feature type="region of interest" description="Disordered" evidence="2">
    <location>
        <begin position="302"/>
        <end position="371"/>
    </location>
</feature>
<sequence>MQASFQRSNSHDKVRKIVAEEGRAARNLIAWSVPLENKEEEGKSKTHTNTHLRNQRINSGLHRNKKQNAGLDSKSTAGALLEKGAEKSPSKARQPRKVDLRARYWAFLFDNLRRAVDEIYVTCESDQSVVECKEVLMMLDNYVRDFKALIDWIQLQEKLEKTDAQNRPTSLAWEVRKMSPGRHVLPSPSSDRMVPSPSARRALNFGGPPPTLAVARLSHTGPSWAERVKSSQSLPVPSQPNTCPVEKPGKKDSEGWETVQRGRPARPRSAVIVAKVSPVLAHISPKDDSNKENQQLLAPTPSLTQAEDPTPSATISLPAPVPSLALPPSLDTAQMDGPSALGNKGAAGGASQGMATSAPGQAETSMAAPQSMAEVLAKKEELADRLEKANEEAIASAIAEEEQLTREIQAENNDLETDNESDFSASIGSGGGLNMDWSDMLADYDAREPWRQSTSWGDIVEEEPSRPPGHGIHMHEKLSSPSRKRTIAESKKKHEEKQLKAQQLRDKLRDEKTHKLQKLLEREKEVRKWKEELLDQRRRMMEEKLLHAEFKRELQLQAIVKKAQEEEAKVNEIAFINTLEAQNKRHDVLAKLNEYEQRLNELQEERGRRQEEKQARDEAVQERKRALEAERQARVEELLIRRKEQDARIEQQKQEKERAREDAARERARDREERLAALSAAQQEAMEELQKKIQMKHDESSRRHMEQIEQRKEKAAELSSGRHANTDYAPKLTPYERTKQCSLCNVVITTEVHLYSHTKGKRHQQAVRDSSSIQGRELSDEEVEHLSLKKYIVDIVTDSTVSSESVKDGEERQKARKKAKKLRGRMNSRAKEYETSMEAKTQVPDSPYKAKLQRLVKDLVKQLQGQDSGQWANTRVAGLDRTLGEISRILEKKNNADQVAFQVGGGLSALEQILLVVTAASTPTAVPRIPIKSLCAAVNIYFLACSRCHLNCSYVLFSNKVASLMDLLLHQLTLFVPDEDKSIFGRSVNKQVFEGLTTGLLQTSATILTLILPYVPECGRGDAPRILSPDTKAKTSPMEPLNTRAHDLISYVVNMGLIDKLYSCFLSVQGPVDESPKMSTFLHQATALLHAMCKLCFAVTGRSPSIFDNKRADPTGLTALLQSTDLVGVVHTLYCILLHSSALPEPDAQSPQEPYAPGVIQVALTGLRFLNSFALLDLSAFQTVLGAEGLSLAFRHIVSSLLWYCSQHSSEELLHEVLICVGYFTVNHPDNQVIVQSGRQPSVLQKLCQLPFQYFSHPRLIKVLFPSLISACYNNPQNKVILQQEMSCVLLATFIQVTQTRTHTYKVSQLLDYCELSNRFPRDQWDSALQFFLKKQED</sequence>
<evidence type="ECO:0000259" key="3">
    <source>
        <dbReference type="PROSITE" id="PS00028"/>
    </source>
</evidence>
<dbReference type="GO" id="GO:0008270">
    <property type="term" value="F:zinc ion binding"/>
    <property type="evidence" value="ECO:0007669"/>
    <property type="project" value="InterPro"/>
</dbReference>
<feature type="coiled-coil region" evidence="1">
    <location>
        <begin position="372"/>
        <end position="421"/>
    </location>
</feature>
<feature type="domain" description="C2H2-type" evidence="3">
    <location>
        <begin position="741"/>
        <end position="763"/>
    </location>
</feature>
<feature type="compositionally biased region" description="Polar residues" evidence="2">
    <location>
        <begin position="302"/>
        <end position="315"/>
    </location>
</feature>
<keyword evidence="1" id="KW-0175">Coiled coil</keyword>
<feature type="compositionally biased region" description="Basic residues" evidence="2">
    <location>
        <begin position="814"/>
        <end position="828"/>
    </location>
</feature>
<feature type="compositionally biased region" description="Polar residues" evidence="2">
    <location>
        <begin position="230"/>
        <end position="242"/>
    </location>
</feature>
<dbReference type="InterPro" id="IPR013087">
    <property type="entry name" value="Znf_C2H2_type"/>
</dbReference>
<feature type="region of interest" description="Disordered" evidence="2">
    <location>
        <begin position="696"/>
        <end position="731"/>
    </location>
</feature>
<organism evidence="4 5">
    <name type="scientific">Salmo trutta</name>
    <name type="common">Brown trout</name>
    <dbReference type="NCBI Taxonomy" id="8032"/>
    <lineage>
        <taxon>Eukaryota</taxon>
        <taxon>Metazoa</taxon>
        <taxon>Chordata</taxon>
        <taxon>Craniata</taxon>
        <taxon>Vertebrata</taxon>
        <taxon>Euteleostomi</taxon>
        <taxon>Actinopterygii</taxon>
        <taxon>Neopterygii</taxon>
        <taxon>Teleostei</taxon>
        <taxon>Protacanthopterygii</taxon>
        <taxon>Salmoniformes</taxon>
        <taxon>Salmonidae</taxon>
        <taxon>Salmoninae</taxon>
        <taxon>Salmo</taxon>
    </lineage>
</organism>
<evidence type="ECO:0000256" key="1">
    <source>
        <dbReference type="SAM" id="Coils"/>
    </source>
</evidence>
<reference evidence="4" key="2">
    <citation type="submission" date="2025-09" db="UniProtKB">
        <authorList>
            <consortium name="Ensembl"/>
        </authorList>
    </citation>
    <scope>IDENTIFICATION</scope>
</reference>
<evidence type="ECO:0000313" key="5">
    <source>
        <dbReference type="Proteomes" id="UP000472277"/>
    </source>
</evidence>
<dbReference type="PANTHER" id="PTHR31434">
    <property type="entry name" value="S PHASE CYCLIN A-ASSOCIATED PROTEIN IN THE ENDOPLASMIC RETICULUM"/>
    <property type="match status" value="1"/>
</dbReference>
<feature type="compositionally biased region" description="Basic and acidic residues" evidence="2">
    <location>
        <begin position="696"/>
        <end position="716"/>
    </location>
</feature>
<dbReference type="Pfam" id="PF16501">
    <property type="entry name" value="SCAPER_N"/>
    <property type="match status" value="1"/>
</dbReference>
<feature type="compositionally biased region" description="Low complexity" evidence="2">
    <location>
        <begin position="316"/>
        <end position="330"/>
    </location>
</feature>
<keyword evidence="5" id="KW-1185">Reference proteome</keyword>
<dbReference type="SMART" id="SM00451">
    <property type="entry name" value="ZnF_U1"/>
    <property type="match status" value="1"/>
</dbReference>
<feature type="compositionally biased region" description="Basic and acidic residues" evidence="2">
    <location>
        <begin position="486"/>
        <end position="501"/>
    </location>
</feature>
<feature type="region of interest" description="Disordered" evidence="2">
    <location>
        <begin position="461"/>
        <end position="501"/>
    </location>
</feature>
<reference evidence="4" key="1">
    <citation type="submission" date="2025-08" db="UniProtKB">
        <authorList>
            <consortium name="Ensembl"/>
        </authorList>
    </citation>
    <scope>IDENTIFICATION</scope>
</reference>
<dbReference type="InterPro" id="IPR036236">
    <property type="entry name" value="Znf_C2H2_sf"/>
</dbReference>
<feature type="region of interest" description="Disordered" evidence="2">
    <location>
        <begin position="35"/>
        <end position="73"/>
    </location>
</feature>
<dbReference type="Gene3D" id="3.30.160.60">
    <property type="entry name" value="Classic Zinc Finger"/>
    <property type="match status" value="1"/>
</dbReference>
<dbReference type="PANTHER" id="PTHR31434:SF2">
    <property type="entry name" value="S PHASE CYCLIN A-ASSOCIATED PROTEIN IN THE ENDOPLASMIC RETICULUM"/>
    <property type="match status" value="1"/>
</dbReference>
<dbReference type="GO" id="GO:0003676">
    <property type="term" value="F:nucleic acid binding"/>
    <property type="evidence" value="ECO:0007669"/>
    <property type="project" value="InterPro"/>
</dbReference>
<dbReference type="PROSITE" id="PS00028">
    <property type="entry name" value="ZINC_FINGER_C2H2_1"/>
    <property type="match status" value="1"/>
</dbReference>
<evidence type="ECO:0000313" key="4">
    <source>
        <dbReference type="Ensembl" id="ENSSTUP00000088154.1"/>
    </source>
</evidence>
<dbReference type="SUPFAM" id="SSF57667">
    <property type="entry name" value="beta-beta-alpha zinc fingers"/>
    <property type="match status" value="1"/>
</dbReference>
<feature type="compositionally biased region" description="Basic residues" evidence="2">
    <location>
        <begin position="45"/>
        <end position="54"/>
    </location>
</feature>
<dbReference type="Ensembl" id="ENSSTUT00000093808.1">
    <property type="protein sequence ID" value="ENSSTUP00000088154.1"/>
    <property type="gene ID" value="ENSSTUG00000038680.1"/>
</dbReference>
<dbReference type="InterPro" id="IPR032446">
    <property type="entry name" value="SCAPER_N"/>
</dbReference>
<accession>A0A674CXI4</accession>
<evidence type="ECO:0000256" key="2">
    <source>
        <dbReference type="SAM" id="MobiDB-lite"/>
    </source>
</evidence>
<protein>
    <submittedName>
        <fullName evidence="4">S-phase cyclin A-associated protein in the ER</fullName>
    </submittedName>
</protein>